<organism evidence="1 2">
    <name type="scientific">Glaciecola nitratireducens (strain JCM 12485 / KCTC 12276 / FR1064)</name>
    <dbReference type="NCBI Taxonomy" id="1085623"/>
    <lineage>
        <taxon>Bacteria</taxon>
        <taxon>Pseudomonadati</taxon>
        <taxon>Pseudomonadota</taxon>
        <taxon>Gammaproteobacteria</taxon>
        <taxon>Alteromonadales</taxon>
        <taxon>Alteromonadaceae</taxon>
        <taxon>Brumicola</taxon>
    </lineage>
</organism>
<name>G4QJQ7_GLANF</name>
<evidence type="ECO:0000313" key="2">
    <source>
        <dbReference type="Proteomes" id="UP000009282"/>
    </source>
</evidence>
<dbReference type="AlphaFoldDB" id="G4QJQ7"/>
<gene>
    <name evidence="1" type="ordered locus">GNIT_0563</name>
</gene>
<dbReference type="EMBL" id="CP003060">
    <property type="protein sequence ID" value="AEP28717.1"/>
    <property type="molecule type" value="Genomic_DNA"/>
</dbReference>
<reference evidence="1 2" key="1">
    <citation type="journal article" date="2011" name="J. Bacteriol.">
        <title>Complete genome sequence of seawater bacterium Glaciecola nitratireducens FR1064T.</title>
        <authorList>
            <person name="Bian F."/>
            <person name="Qin Q.L."/>
            <person name="Xie B.B."/>
            <person name="Shu Y.L."/>
            <person name="Zhang X.Y."/>
            <person name="Yu Y."/>
            <person name="Chen B."/>
            <person name="Chen X.L."/>
            <person name="Zhou B.C."/>
            <person name="Zhang Y.Z."/>
        </authorList>
    </citation>
    <scope>NUCLEOTIDE SEQUENCE [LARGE SCALE GENOMIC DNA]</scope>
    <source>
        <strain evidence="2">JCM 12485 / KCTC 12276 / FR1064</strain>
    </source>
</reference>
<protein>
    <submittedName>
        <fullName evidence="1">Uncharacterized protein</fullName>
    </submittedName>
</protein>
<evidence type="ECO:0000313" key="1">
    <source>
        <dbReference type="EMBL" id="AEP28717.1"/>
    </source>
</evidence>
<accession>G4QJQ7</accession>
<sequence>MLGGLIFHHANWLSTIGLKTYVKQHCLKNTHDIIYLN</sequence>
<keyword evidence="2" id="KW-1185">Reference proteome</keyword>
<dbReference type="KEGG" id="gni:GNIT_0563"/>
<proteinExistence type="predicted"/>
<dbReference type="Proteomes" id="UP000009282">
    <property type="component" value="Chromosome"/>
</dbReference>
<dbReference type="HOGENOM" id="CLU_3344125_0_0_6"/>